<proteinExistence type="predicted"/>
<accession>A0A081CVH6</accession>
<sequence length="61" mass="6937">MNEELGLALHCERECETAGEATELQTQTIQRHLRAVRDAIYERCCAEIAREPDLRKLAAPI</sequence>
<evidence type="ECO:0000313" key="1">
    <source>
        <dbReference type="EMBL" id="GAK70672.1"/>
    </source>
</evidence>
<evidence type="ECO:0000313" key="2">
    <source>
        <dbReference type="Proteomes" id="UP000028701"/>
    </source>
</evidence>
<name>A0A081CVH6_9HYPH</name>
<reference evidence="1 2" key="1">
    <citation type="submission" date="2014-08" db="EMBL/GenBank/DDBJ databases">
        <title>Whole genome shotgun sequence of Rhizobium rubi NBRC 13261.</title>
        <authorList>
            <person name="Katano-Makiyama Y."/>
            <person name="Hosoyama A."/>
            <person name="Hashimoto M."/>
            <person name="Hosoyama Y."/>
            <person name="Noguchi M."/>
            <person name="Tsuchikane K."/>
            <person name="Uohara A."/>
            <person name="Ohji S."/>
            <person name="Ichikawa N."/>
            <person name="Kimura A."/>
            <person name="Yamazoe A."/>
            <person name="Fujita N."/>
        </authorList>
    </citation>
    <scope>NUCLEOTIDE SEQUENCE [LARGE SCALE GENOMIC DNA]</scope>
    <source>
        <strain evidence="1 2">NBRC 13261</strain>
    </source>
</reference>
<dbReference type="Proteomes" id="UP000028701">
    <property type="component" value="Unassembled WGS sequence"/>
</dbReference>
<comment type="caution">
    <text evidence="1">The sequence shown here is derived from an EMBL/GenBank/DDBJ whole genome shotgun (WGS) entry which is preliminary data.</text>
</comment>
<gene>
    <name evidence="1" type="ORF">RRU01S_13_00100</name>
</gene>
<dbReference type="AlphaFoldDB" id="A0A081CVH6"/>
<organism evidence="1 2">
    <name type="scientific">Agrobacterium rubi TR3 = NBRC 13261</name>
    <dbReference type="NCBI Taxonomy" id="1368415"/>
    <lineage>
        <taxon>Bacteria</taxon>
        <taxon>Pseudomonadati</taxon>
        <taxon>Pseudomonadota</taxon>
        <taxon>Alphaproteobacteria</taxon>
        <taxon>Hyphomicrobiales</taxon>
        <taxon>Rhizobiaceae</taxon>
        <taxon>Rhizobium/Agrobacterium group</taxon>
        <taxon>Agrobacterium</taxon>
    </lineage>
</organism>
<protein>
    <submittedName>
        <fullName evidence="1">Uncharacterized protein</fullName>
    </submittedName>
</protein>
<dbReference type="EMBL" id="BBJU01000013">
    <property type="protein sequence ID" value="GAK70672.1"/>
    <property type="molecule type" value="Genomic_DNA"/>
</dbReference>